<reference evidence="8" key="1">
    <citation type="submission" date="2017-02" db="EMBL/GenBank/DDBJ databases">
        <authorList>
            <person name="Varghese N."/>
            <person name="Submissions S."/>
        </authorList>
    </citation>
    <scope>NUCLEOTIDE SEQUENCE [LARGE SCALE GENOMIC DNA]</scope>
    <source>
        <strain evidence="8">ATCC BAA-34</strain>
    </source>
</reference>
<evidence type="ECO:0000259" key="6">
    <source>
        <dbReference type="PROSITE" id="PS50110"/>
    </source>
</evidence>
<name>A0A1T4K516_9BACT</name>
<comment type="caution">
    <text evidence="4">Lacks conserved residue(s) required for the propagation of feature annotation.</text>
</comment>
<dbReference type="Gene3D" id="3.40.50.2300">
    <property type="match status" value="1"/>
</dbReference>
<dbReference type="InterPro" id="IPR001789">
    <property type="entry name" value="Sig_transdc_resp-reg_receiver"/>
</dbReference>
<dbReference type="InterPro" id="IPR011006">
    <property type="entry name" value="CheY-like_superfamily"/>
</dbReference>
<gene>
    <name evidence="7" type="ORF">SAMN02745119_00321</name>
</gene>
<dbReference type="EMBL" id="FUWR01000001">
    <property type="protein sequence ID" value="SJZ37548.1"/>
    <property type="molecule type" value="Genomic_DNA"/>
</dbReference>
<accession>A0A1T4K516</accession>
<dbReference type="STRING" id="115783.SAMN02745119_00321"/>
<proteinExistence type="predicted"/>
<evidence type="ECO:0000313" key="8">
    <source>
        <dbReference type="Proteomes" id="UP000190102"/>
    </source>
</evidence>
<dbReference type="InterPro" id="IPR050595">
    <property type="entry name" value="Bact_response_regulator"/>
</dbReference>
<evidence type="ECO:0000313" key="7">
    <source>
        <dbReference type="EMBL" id="SJZ37548.1"/>
    </source>
</evidence>
<keyword evidence="5" id="KW-0175">Coiled coil</keyword>
<keyword evidence="3" id="KW-0418">Kinase</keyword>
<dbReference type="Pfam" id="PF00072">
    <property type="entry name" value="Response_reg"/>
    <property type="match status" value="1"/>
</dbReference>
<sequence length="326" mass="35547">MALPANILVVDDSLANGSVIVDILEAQGYLVSATSSAEEAIPLFNEQDFDLVLTGLMLSGMSCFNMMKVLKRHKPEIDVIVLTSNDSSYNIIKALRLGVYDYIVMPLDDESVLYNVIEKALEKKEQLRKRAHLLGELTRKNNGLQETLEMMKSANQISAALMSTFSVPEIMKKLVELVTEHLRAHRGYLLLLDKSGTTLQAKVATGLDPLYSQYYSLALGKGISGKVVEEGKPLIICDITDEGFVDCVREEDPDGAMLAGPSVLSVPLRVQDRVAGVLTISGGVSGEPFHNDHLEFLTMLSRYATIALANAGVVYNLKKQLAASSV</sequence>
<dbReference type="GO" id="GO:0016301">
    <property type="term" value="F:kinase activity"/>
    <property type="evidence" value="ECO:0007669"/>
    <property type="project" value="UniProtKB-KW"/>
</dbReference>
<dbReference type="InterPro" id="IPR003018">
    <property type="entry name" value="GAF"/>
</dbReference>
<dbReference type="AlphaFoldDB" id="A0A1T4K516"/>
<organism evidence="7 8">
    <name type="scientific">Trichlorobacter thiogenes</name>
    <dbReference type="NCBI Taxonomy" id="115783"/>
    <lineage>
        <taxon>Bacteria</taxon>
        <taxon>Pseudomonadati</taxon>
        <taxon>Thermodesulfobacteriota</taxon>
        <taxon>Desulfuromonadia</taxon>
        <taxon>Geobacterales</taxon>
        <taxon>Geobacteraceae</taxon>
        <taxon>Trichlorobacter</taxon>
    </lineage>
</organism>
<dbReference type="Pfam" id="PF01590">
    <property type="entry name" value="GAF"/>
    <property type="match status" value="1"/>
</dbReference>
<dbReference type="SMART" id="SM00448">
    <property type="entry name" value="REC"/>
    <property type="match status" value="1"/>
</dbReference>
<dbReference type="Proteomes" id="UP000190102">
    <property type="component" value="Unassembled WGS sequence"/>
</dbReference>
<dbReference type="PROSITE" id="PS50110">
    <property type="entry name" value="RESPONSE_REGULATORY"/>
    <property type="match status" value="1"/>
</dbReference>
<dbReference type="GO" id="GO:0000160">
    <property type="term" value="P:phosphorelay signal transduction system"/>
    <property type="evidence" value="ECO:0007669"/>
    <property type="project" value="InterPro"/>
</dbReference>
<keyword evidence="8" id="KW-1185">Reference proteome</keyword>
<feature type="domain" description="Response regulatory" evidence="6">
    <location>
        <begin position="6"/>
        <end position="120"/>
    </location>
</feature>
<dbReference type="Gene3D" id="3.30.450.40">
    <property type="match status" value="1"/>
</dbReference>
<keyword evidence="2" id="KW-0808">Transferase</keyword>
<dbReference type="PANTHER" id="PTHR44591:SF3">
    <property type="entry name" value="RESPONSE REGULATORY DOMAIN-CONTAINING PROTEIN"/>
    <property type="match status" value="1"/>
</dbReference>
<dbReference type="SUPFAM" id="SSF55781">
    <property type="entry name" value="GAF domain-like"/>
    <property type="match status" value="1"/>
</dbReference>
<evidence type="ECO:0000256" key="2">
    <source>
        <dbReference type="ARBA" id="ARBA00022679"/>
    </source>
</evidence>
<evidence type="ECO:0000256" key="4">
    <source>
        <dbReference type="PROSITE-ProRule" id="PRU00169"/>
    </source>
</evidence>
<keyword evidence="1" id="KW-0597">Phosphoprotein</keyword>
<dbReference type="InterPro" id="IPR029016">
    <property type="entry name" value="GAF-like_dom_sf"/>
</dbReference>
<dbReference type="RefSeq" id="WP_161947402.1">
    <property type="nucleotide sequence ID" value="NZ_FUWR01000001.1"/>
</dbReference>
<evidence type="ECO:0000256" key="1">
    <source>
        <dbReference type="ARBA" id="ARBA00022553"/>
    </source>
</evidence>
<evidence type="ECO:0000256" key="3">
    <source>
        <dbReference type="ARBA" id="ARBA00022777"/>
    </source>
</evidence>
<dbReference type="SUPFAM" id="SSF52172">
    <property type="entry name" value="CheY-like"/>
    <property type="match status" value="1"/>
</dbReference>
<dbReference type="PANTHER" id="PTHR44591">
    <property type="entry name" value="STRESS RESPONSE REGULATOR PROTEIN 1"/>
    <property type="match status" value="1"/>
</dbReference>
<evidence type="ECO:0000256" key="5">
    <source>
        <dbReference type="SAM" id="Coils"/>
    </source>
</evidence>
<dbReference type="SMART" id="SM00065">
    <property type="entry name" value="GAF"/>
    <property type="match status" value="1"/>
</dbReference>
<dbReference type="CDD" id="cd00156">
    <property type="entry name" value="REC"/>
    <property type="match status" value="1"/>
</dbReference>
<feature type="coiled-coil region" evidence="5">
    <location>
        <begin position="117"/>
        <end position="154"/>
    </location>
</feature>
<protein>
    <submittedName>
        <fullName evidence="7">GAF domain-containing protein</fullName>
    </submittedName>
</protein>